<gene>
    <name evidence="2" type="ORF">FSC10_06605</name>
</gene>
<keyword evidence="2" id="KW-0378">Hydrolase</keyword>
<reference evidence="2 3" key="1">
    <citation type="submission" date="2019-09" db="EMBL/GenBank/DDBJ databases">
        <title>Non-baumannii Acinetobacter spp. carrying blaNDM-1 isolated in China.</title>
        <authorList>
            <person name="Cui C."/>
            <person name="Chen C."/>
            <person name="Sun J."/>
            <person name="Liu Y."/>
        </authorList>
    </citation>
    <scope>NUCLEOTIDE SEQUENCE [LARGE SCALE GENOMIC DNA]</scope>
    <source>
        <strain evidence="2 3">HZE23-1</strain>
    </source>
</reference>
<dbReference type="RefSeq" id="WP_163171234.1">
    <property type="nucleotide sequence ID" value="NZ_CP044463.1"/>
</dbReference>
<dbReference type="AlphaFoldDB" id="A0AAE6WVV8"/>
<dbReference type="Proteomes" id="UP000503505">
    <property type="component" value="Chromosome"/>
</dbReference>
<organism evidence="2 3">
    <name type="scientific">Acinetobacter schindleri</name>
    <dbReference type="NCBI Taxonomy" id="108981"/>
    <lineage>
        <taxon>Bacteria</taxon>
        <taxon>Pseudomonadati</taxon>
        <taxon>Pseudomonadota</taxon>
        <taxon>Gammaproteobacteria</taxon>
        <taxon>Moraxellales</taxon>
        <taxon>Moraxellaceae</taxon>
        <taxon>Acinetobacter</taxon>
    </lineage>
</organism>
<feature type="domain" description="Serine aminopeptidase S33" evidence="1">
    <location>
        <begin position="34"/>
        <end position="251"/>
    </location>
</feature>
<sequence length="289" mass="31813">MSEFETLTIKCKDGYPLTARFYAANAASRKALPILICPATGITAQFYHSFNVWLQAQGYDVLCFDFRGIGQSLNGPLKKSKASIVQWGQLDIPAAIDALRDRTKAEQVILVGHSAGGQLLGIVPNYDKVAKVIAVSGSTGHVKGLKGRTKLLAPVMFDVIFPLSRFTLGYGPTSKIGMGENLPKDVAKQWAQFCSKPGYVLNAIGKTVAKTANHHEQITCPITVLWSSDDEIATEANVKDLLRLYPNAKTQMIELKPKRYAHKAIGHMLMFKRSHQNLWPVIEQEMASI</sequence>
<proteinExistence type="predicted"/>
<protein>
    <submittedName>
        <fullName evidence="2">Alpha/beta fold hydrolase</fullName>
    </submittedName>
</protein>
<evidence type="ECO:0000313" key="2">
    <source>
        <dbReference type="EMBL" id="QIC67056.1"/>
    </source>
</evidence>
<dbReference type="InterPro" id="IPR017208">
    <property type="entry name" value="UCP037442_abhydr"/>
</dbReference>
<dbReference type="GO" id="GO:0016787">
    <property type="term" value="F:hydrolase activity"/>
    <property type="evidence" value="ECO:0007669"/>
    <property type="project" value="UniProtKB-KW"/>
</dbReference>
<name>A0AAE6WVV8_9GAMM</name>
<dbReference type="SUPFAM" id="SSF53474">
    <property type="entry name" value="alpha/beta-Hydrolases"/>
    <property type="match status" value="1"/>
</dbReference>
<accession>A0AAE6WVV8</accession>
<evidence type="ECO:0000259" key="1">
    <source>
        <dbReference type="Pfam" id="PF12146"/>
    </source>
</evidence>
<dbReference type="InterPro" id="IPR029058">
    <property type="entry name" value="AB_hydrolase_fold"/>
</dbReference>
<evidence type="ECO:0000313" key="3">
    <source>
        <dbReference type="Proteomes" id="UP000503505"/>
    </source>
</evidence>
<dbReference type="Pfam" id="PF12146">
    <property type="entry name" value="Hydrolase_4"/>
    <property type="match status" value="1"/>
</dbReference>
<dbReference type="PIRSF" id="PIRSF037442">
    <property type="entry name" value="UCP037442_abhydr"/>
    <property type="match status" value="1"/>
</dbReference>
<dbReference type="PANTHER" id="PTHR11005">
    <property type="entry name" value="LYSOSOMAL ACID LIPASE-RELATED"/>
    <property type="match status" value="1"/>
</dbReference>
<dbReference type="InterPro" id="IPR022742">
    <property type="entry name" value="Hydrolase_4"/>
</dbReference>
<dbReference type="Gene3D" id="3.40.50.1820">
    <property type="entry name" value="alpha/beta hydrolase"/>
    <property type="match status" value="1"/>
</dbReference>
<dbReference type="EMBL" id="CP044463">
    <property type="protein sequence ID" value="QIC67056.1"/>
    <property type="molecule type" value="Genomic_DNA"/>
</dbReference>